<evidence type="ECO:0000256" key="5">
    <source>
        <dbReference type="ARBA" id="ARBA00023274"/>
    </source>
</evidence>
<feature type="domain" description="S5 DRBM" evidence="10">
    <location>
        <begin position="1"/>
        <end position="57"/>
    </location>
</feature>
<evidence type="ECO:0000256" key="7">
    <source>
        <dbReference type="ARBA" id="ARBA00035519"/>
    </source>
</evidence>
<evidence type="ECO:0000313" key="11">
    <source>
        <dbReference type="EMBL" id="OGH61869.1"/>
    </source>
</evidence>
<dbReference type="InterPro" id="IPR000851">
    <property type="entry name" value="Ribosomal_uS5"/>
</dbReference>
<dbReference type="InterPro" id="IPR014721">
    <property type="entry name" value="Ribsml_uS5_D2-typ_fold_subgr"/>
</dbReference>
<dbReference type="PANTHER" id="PTHR48432">
    <property type="entry name" value="S5 DRBM DOMAIN-CONTAINING PROTEIN"/>
    <property type="match status" value="1"/>
</dbReference>
<evidence type="ECO:0000256" key="9">
    <source>
        <dbReference type="RuleBase" id="RU003823"/>
    </source>
</evidence>
<evidence type="ECO:0000256" key="1">
    <source>
        <dbReference type="ARBA" id="ARBA00008945"/>
    </source>
</evidence>
<dbReference type="Pfam" id="PF00333">
    <property type="entry name" value="Ribosomal_S5"/>
    <property type="match status" value="1"/>
</dbReference>
<evidence type="ECO:0000256" key="3">
    <source>
        <dbReference type="ARBA" id="ARBA00022884"/>
    </source>
</evidence>
<organism evidence="11 12">
    <name type="scientific">Candidatus Magasanikbacteria bacterium RIFCSPHIGHO2_01_FULL_50_8</name>
    <dbReference type="NCBI Taxonomy" id="1798674"/>
    <lineage>
        <taxon>Bacteria</taxon>
        <taxon>Candidatus Magasanikiibacteriota</taxon>
    </lineage>
</organism>
<dbReference type="FunFam" id="3.30.230.10:FF:000002">
    <property type="entry name" value="30S ribosomal protein S5"/>
    <property type="match status" value="1"/>
</dbReference>
<evidence type="ECO:0000256" key="8">
    <source>
        <dbReference type="PROSITE-ProRule" id="PRU00268"/>
    </source>
</evidence>
<dbReference type="InterPro" id="IPR020568">
    <property type="entry name" value="Ribosomal_Su5_D2-typ_SF"/>
</dbReference>
<name>A0A1F6LR63_9BACT</name>
<dbReference type="GO" id="GO:0005737">
    <property type="term" value="C:cytoplasm"/>
    <property type="evidence" value="ECO:0007669"/>
    <property type="project" value="UniProtKB-ARBA"/>
</dbReference>
<dbReference type="SUPFAM" id="SSF54768">
    <property type="entry name" value="dsRNA-binding domain-like"/>
    <property type="match status" value="1"/>
</dbReference>
<evidence type="ECO:0000256" key="6">
    <source>
        <dbReference type="ARBA" id="ARBA00035255"/>
    </source>
</evidence>
<dbReference type="GO" id="GO:0003735">
    <property type="term" value="F:structural constituent of ribosome"/>
    <property type="evidence" value="ECO:0007669"/>
    <property type="project" value="UniProtKB-UniRule"/>
</dbReference>
<dbReference type="AlphaFoldDB" id="A0A1F6LR63"/>
<dbReference type="Proteomes" id="UP000176329">
    <property type="component" value="Unassembled WGS sequence"/>
</dbReference>
<dbReference type="GO" id="GO:0005840">
    <property type="term" value="C:ribosome"/>
    <property type="evidence" value="ECO:0007669"/>
    <property type="project" value="UniProtKB-KW"/>
</dbReference>
<dbReference type="PROSITE" id="PS50881">
    <property type="entry name" value="S5_DSRBD"/>
    <property type="match status" value="1"/>
</dbReference>
<dbReference type="PROSITE" id="PS00585">
    <property type="entry name" value="RIBOSOMAL_S5"/>
    <property type="match status" value="1"/>
</dbReference>
<dbReference type="PANTHER" id="PTHR48432:SF1">
    <property type="entry name" value="S5 DRBM DOMAIN-CONTAINING PROTEIN"/>
    <property type="match status" value="1"/>
</dbReference>
<keyword evidence="4 8" id="KW-0689">Ribosomal protein</keyword>
<keyword evidence="3" id="KW-0694">RNA-binding</keyword>
<dbReference type="GO" id="GO:0019843">
    <property type="term" value="F:rRNA binding"/>
    <property type="evidence" value="ECO:0007669"/>
    <property type="project" value="UniProtKB-KW"/>
</dbReference>
<evidence type="ECO:0000256" key="2">
    <source>
        <dbReference type="ARBA" id="ARBA00022730"/>
    </source>
</evidence>
<dbReference type="InterPro" id="IPR013810">
    <property type="entry name" value="Ribosomal_uS5_N"/>
</dbReference>
<sequence length="150" mass="15730">MARVTRVTKGGKRMRFRATVIVGDGKGRVGFATSKGVDVQASVMKAANKAKKHLITIPFANETIPHAVRAKAGAGDVMIMPAPKGSGIIAGGPVRVLLQLAGVPNASSKIMGSKNKINNVRAAVNALKMLKPARVRAVKEKEVVTEPVVE</sequence>
<protein>
    <recommendedName>
        <fullName evidence="6">Small ribosomal subunit protein uS5</fullName>
    </recommendedName>
    <alternativeName>
        <fullName evidence="7">30S ribosomal protein S5</fullName>
    </alternativeName>
</protein>
<gene>
    <name evidence="11" type="ORF">A2848_01205</name>
</gene>
<evidence type="ECO:0000256" key="4">
    <source>
        <dbReference type="ARBA" id="ARBA00022980"/>
    </source>
</evidence>
<evidence type="ECO:0000313" key="12">
    <source>
        <dbReference type="Proteomes" id="UP000176329"/>
    </source>
</evidence>
<dbReference type="InterPro" id="IPR005324">
    <property type="entry name" value="Ribosomal_uS5_C"/>
</dbReference>
<keyword evidence="5 8" id="KW-0687">Ribonucleoprotein</keyword>
<proteinExistence type="inferred from homology"/>
<comment type="similarity">
    <text evidence="1 9">Belongs to the universal ribosomal protein uS5 family.</text>
</comment>
<evidence type="ECO:0000259" key="10">
    <source>
        <dbReference type="PROSITE" id="PS50881"/>
    </source>
</evidence>
<dbReference type="Gene3D" id="3.30.230.10">
    <property type="match status" value="1"/>
</dbReference>
<dbReference type="Gene3D" id="3.30.160.20">
    <property type="match status" value="1"/>
</dbReference>
<dbReference type="Pfam" id="PF03719">
    <property type="entry name" value="Ribosomal_S5_C"/>
    <property type="match status" value="1"/>
</dbReference>
<keyword evidence="2" id="KW-0699">rRNA-binding</keyword>
<dbReference type="GO" id="GO:1990904">
    <property type="term" value="C:ribonucleoprotein complex"/>
    <property type="evidence" value="ECO:0007669"/>
    <property type="project" value="UniProtKB-UniRule"/>
</dbReference>
<comment type="caution">
    <text evidence="11">The sequence shown here is derived from an EMBL/GenBank/DDBJ whole genome shotgun (WGS) entry which is preliminary data.</text>
</comment>
<dbReference type="SUPFAM" id="SSF54211">
    <property type="entry name" value="Ribosomal protein S5 domain 2-like"/>
    <property type="match status" value="1"/>
</dbReference>
<dbReference type="GO" id="GO:0006412">
    <property type="term" value="P:translation"/>
    <property type="evidence" value="ECO:0007669"/>
    <property type="project" value="InterPro"/>
</dbReference>
<reference evidence="11 12" key="1">
    <citation type="journal article" date="2016" name="Nat. Commun.">
        <title>Thousands of microbial genomes shed light on interconnected biogeochemical processes in an aquifer system.</title>
        <authorList>
            <person name="Anantharaman K."/>
            <person name="Brown C.T."/>
            <person name="Hug L.A."/>
            <person name="Sharon I."/>
            <person name="Castelle C.J."/>
            <person name="Probst A.J."/>
            <person name="Thomas B.C."/>
            <person name="Singh A."/>
            <person name="Wilkins M.J."/>
            <person name="Karaoz U."/>
            <person name="Brodie E.L."/>
            <person name="Williams K.H."/>
            <person name="Hubbard S.S."/>
            <person name="Banfield J.F."/>
        </authorList>
    </citation>
    <scope>NUCLEOTIDE SEQUENCE [LARGE SCALE GENOMIC DNA]</scope>
</reference>
<accession>A0A1F6LR63</accession>
<dbReference type="InterPro" id="IPR018192">
    <property type="entry name" value="Ribosomal_uS5_N_CS"/>
</dbReference>
<dbReference type="EMBL" id="MFPV01000033">
    <property type="protein sequence ID" value="OGH61869.1"/>
    <property type="molecule type" value="Genomic_DNA"/>
</dbReference>